<protein>
    <recommendedName>
        <fullName evidence="3">WYL domain-containing protein</fullName>
    </recommendedName>
</protein>
<dbReference type="EMBL" id="BMQO01000001">
    <property type="protein sequence ID" value="GGS15616.1"/>
    <property type="molecule type" value="Genomic_DNA"/>
</dbReference>
<dbReference type="RefSeq" id="WP_189098550.1">
    <property type="nucleotide sequence ID" value="NZ_BMQO01000001.1"/>
</dbReference>
<organism evidence="1 2">
    <name type="scientific">Deinococcus knuensis</name>
    <dbReference type="NCBI Taxonomy" id="1837380"/>
    <lineage>
        <taxon>Bacteria</taxon>
        <taxon>Thermotogati</taxon>
        <taxon>Deinococcota</taxon>
        <taxon>Deinococci</taxon>
        <taxon>Deinococcales</taxon>
        <taxon>Deinococcaceae</taxon>
        <taxon>Deinococcus</taxon>
    </lineage>
</organism>
<comment type="caution">
    <text evidence="1">The sequence shown here is derived from an EMBL/GenBank/DDBJ whole genome shotgun (WGS) entry which is preliminary data.</text>
</comment>
<evidence type="ECO:0000313" key="2">
    <source>
        <dbReference type="Proteomes" id="UP000620633"/>
    </source>
</evidence>
<reference evidence="2" key="1">
    <citation type="journal article" date="2019" name="Int. J. Syst. Evol. Microbiol.">
        <title>The Global Catalogue of Microorganisms (GCM) 10K type strain sequencing project: providing services to taxonomists for standard genome sequencing and annotation.</title>
        <authorList>
            <consortium name="The Broad Institute Genomics Platform"/>
            <consortium name="The Broad Institute Genome Sequencing Center for Infectious Disease"/>
            <person name="Wu L."/>
            <person name="Ma J."/>
        </authorList>
    </citation>
    <scope>NUCLEOTIDE SEQUENCE [LARGE SCALE GENOMIC DNA]</scope>
    <source>
        <strain evidence="2">JCM 31406</strain>
    </source>
</reference>
<sequence length="288" mass="31679">MTYTFTVRDHIIDALTTLGKPATPNEIATETGQVVGSVTSELSKAVNDPEQFSPVARVGEHQYKLTGWSALLPKPTGEPLSDEDRILLTKEMVPFVLHLPEAIQKETSDIEVIQAFAAQAPDPQRILKYRPSDLRLPLYRALERAALERGRPVLTYTADFKPETLIRPTLNGGFLGEIANWTDEELEVAFVKHQQLQSVKSVSPDAPTMYQHHDNSLHVLMLPRKTVKRGDLLTIRDAAGAGVPVTVHVLGTLTPDAARAATDLNITIKAANATWSVFNDIGFAATWD</sequence>
<accession>A0ABQ2SAZ3</accession>
<name>A0ABQ2SAZ3_9DEIO</name>
<keyword evidence="2" id="KW-1185">Reference proteome</keyword>
<proteinExistence type="predicted"/>
<evidence type="ECO:0000313" key="1">
    <source>
        <dbReference type="EMBL" id="GGS15616.1"/>
    </source>
</evidence>
<dbReference type="Proteomes" id="UP000620633">
    <property type="component" value="Unassembled WGS sequence"/>
</dbReference>
<gene>
    <name evidence="1" type="ORF">GCM10008961_03820</name>
</gene>
<evidence type="ECO:0008006" key="3">
    <source>
        <dbReference type="Google" id="ProtNLM"/>
    </source>
</evidence>